<dbReference type="RefSeq" id="WP_131122089.1">
    <property type="nucleotide sequence ID" value="NZ_SIXH01000016.1"/>
</dbReference>
<proteinExistence type="predicted"/>
<evidence type="ECO:0000256" key="1">
    <source>
        <dbReference type="SAM" id="MobiDB-lite"/>
    </source>
</evidence>
<sequence length="67" mass="6545">MAGRRGCAAAGGAALPEVREPPRAGDRRGAVAPDGDGPGAVPRGLGTGRGAGRPELFPDAVGVVNQE</sequence>
<dbReference type="Proteomes" id="UP000292452">
    <property type="component" value="Unassembled WGS sequence"/>
</dbReference>
<protein>
    <submittedName>
        <fullName evidence="2">Uncharacterized protein</fullName>
    </submittedName>
</protein>
<reference evidence="2 3" key="1">
    <citation type="submission" date="2019-02" db="EMBL/GenBank/DDBJ databases">
        <title>Draft Genome Sequence of Streptomyces sp. AM-2504, identified by 16S rRNA comparative analysis as a Streptomyces Kasugaensis strain.</title>
        <authorList>
            <person name="Napolioni V."/>
            <person name="Giuliodori A.M."/>
            <person name="Spurio R."/>
            <person name="Fabbretti A."/>
        </authorList>
    </citation>
    <scope>NUCLEOTIDE SEQUENCE [LARGE SCALE GENOMIC DNA]</scope>
    <source>
        <strain evidence="2 3">AM-2504</strain>
    </source>
</reference>
<dbReference type="EMBL" id="SIXH01000016">
    <property type="protein sequence ID" value="TBO61054.1"/>
    <property type="molecule type" value="Genomic_DNA"/>
</dbReference>
<organism evidence="2 3">
    <name type="scientific">Streptomyces kasugaensis</name>
    <dbReference type="NCBI Taxonomy" id="1946"/>
    <lineage>
        <taxon>Bacteria</taxon>
        <taxon>Bacillati</taxon>
        <taxon>Actinomycetota</taxon>
        <taxon>Actinomycetes</taxon>
        <taxon>Kitasatosporales</taxon>
        <taxon>Streptomycetaceae</taxon>
        <taxon>Streptomyces</taxon>
    </lineage>
</organism>
<name>A0A4Q9I071_STRKA</name>
<accession>A0A4Q9I071</accession>
<evidence type="ECO:0000313" key="3">
    <source>
        <dbReference type="Proteomes" id="UP000292452"/>
    </source>
</evidence>
<feature type="compositionally biased region" description="Low complexity" evidence="1">
    <location>
        <begin position="1"/>
        <end position="14"/>
    </location>
</feature>
<keyword evidence="3" id="KW-1185">Reference proteome</keyword>
<comment type="caution">
    <text evidence="2">The sequence shown here is derived from an EMBL/GenBank/DDBJ whole genome shotgun (WGS) entry which is preliminary data.</text>
</comment>
<feature type="region of interest" description="Disordered" evidence="1">
    <location>
        <begin position="1"/>
        <end position="67"/>
    </location>
</feature>
<dbReference type="AlphaFoldDB" id="A0A4Q9I071"/>
<evidence type="ECO:0000313" key="2">
    <source>
        <dbReference type="EMBL" id="TBO61054.1"/>
    </source>
</evidence>
<feature type="compositionally biased region" description="Basic and acidic residues" evidence="1">
    <location>
        <begin position="17"/>
        <end position="29"/>
    </location>
</feature>
<feature type="compositionally biased region" description="Low complexity" evidence="1">
    <location>
        <begin position="30"/>
        <end position="44"/>
    </location>
</feature>
<gene>
    <name evidence="2" type="ORF">EYS09_03185</name>
</gene>